<dbReference type="EMBL" id="CADCXU010030572">
    <property type="protein sequence ID" value="CAB0016719.1"/>
    <property type="molecule type" value="Genomic_DNA"/>
</dbReference>
<organism evidence="2 3">
    <name type="scientific">Nesidiocoris tenuis</name>
    <dbReference type="NCBI Taxonomy" id="355587"/>
    <lineage>
        <taxon>Eukaryota</taxon>
        <taxon>Metazoa</taxon>
        <taxon>Ecdysozoa</taxon>
        <taxon>Arthropoda</taxon>
        <taxon>Hexapoda</taxon>
        <taxon>Insecta</taxon>
        <taxon>Pterygota</taxon>
        <taxon>Neoptera</taxon>
        <taxon>Paraneoptera</taxon>
        <taxon>Hemiptera</taxon>
        <taxon>Heteroptera</taxon>
        <taxon>Panheteroptera</taxon>
        <taxon>Cimicomorpha</taxon>
        <taxon>Miridae</taxon>
        <taxon>Dicyphina</taxon>
        <taxon>Nesidiocoris</taxon>
    </lineage>
</organism>
<reference evidence="2 3" key="1">
    <citation type="submission" date="2020-02" db="EMBL/GenBank/DDBJ databases">
        <authorList>
            <person name="Ferguson B K."/>
        </authorList>
    </citation>
    <scope>NUCLEOTIDE SEQUENCE [LARGE SCALE GENOMIC DNA]</scope>
</reference>
<gene>
    <name evidence="2" type="ORF">NTEN_LOCUS20864</name>
</gene>
<evidence type="ECO:0000256" key="1">
    <source>
        <dbReference type="SAM" id="MobiDB-lite"/>
    </source>
</evidence>
<keyword evidence="3" id="KW-1185">Reference proteome</keyword>
<evidence type="ECO:0000313" key="3">
    <source>
        <dbReference type="Proteomes" id="UP000479000"/>
    </source>
</evidence>
<feature type="compositionally biased region" description="Polar residues" evidence="1">
    <location>
        <begin position="228"/>
        <end position="240"/>
    </location>
</feature>
<feature type="non-terminal residue" evidence="2">
    <location>
        <position position="240"/>
    </location>
</feature>
<accession>A0A6H5HFG8</accession>
<protein>
    <submittedName>
        <fullName evidence="2">Uncharacterized protein</fullName>
    </submittedName>
</protein>
<evidence type="ECO:0000313" key="2">
    <source>
        <dbReference type="EMBL" id="CAB0016719.1"/>
    </source>
</evidence>
<dbReference type="AlphaFoldDB" id="A0A6H5HFG8"/>
<sequence>MRSGILICIPFPIPYSDRSKIYFFFFVLFVLIRRFHKGSKIYFGNGMMTKEWDPCVVEGSDRALRSNRGSSLWERQGTPGTTLDIGGEAQHVKSWTTTTITAGSSFSTYRARFQHLIFGLNFDSAVQKIRNFQTIGRRGEGHATGVTLTLRVTGQLRLSDRIIRLIRCTWPNDAKIIANCAPRIGSAQSLFESMECHSFVPDRCSIMIGLIKAGADWGPTVWPEERPGTTSSSCESFDSK</sequence>
<name>A0A6H5HFG8_9HEMI</name>
<dbReference type="Proteomes" id="UP000479000">
    <property type="component" value="Unassembled WGS sequence"/>
</dbReference>
<proteinExistence type="predicted"/>
<feature type="region of interest" description="Disordered" evidence="1">
    <location>
        <begin position="221"/>
        <end position="240"/>
    </location>
</feature>